<reference evidence="2" key="1">
    <citation type="submission" date="2014-09" db="EMBL/GenBank/DDBJ databases">
        <authorList>
            <person name="Magalhaes I.L.F."/>
            <person name="Oliveira U."/>
            <person name="Santos F.R."/>
            <person name="Vidigal T.H.D.A."/>
            <person name="Brescovit A.D."/>
            <person name="Santos A.J."/>
        </authorList>
    </citation>
    <scope>NUCLEOTIDE SEQUENCE</scope>
    <source>
        <tissue evidence="2">Shoot tissue taken approximately 20 cm above the soil surface</tissue>
    </source>
</reference>
<proteinExistence type="predicted"/>
<accession>A0A0A9FDC8</accession>
<dbReference type="EMBL" id="GBRH01189795">
    <property type="protein sequence ID" value="JAE08101.1"/>
    <property type="molecule type" value="Transcribed_RNA"/>
</dbReference>
<organism evidence="2">
    <name type="scientific">Arundo donax</name>
    <name type="common">Giant reed</name>
    <name type="synonym">Donax arundinaceus</name>
    <dbReference type="NCBI Taxonomy" id="35708"/>
    <lineage>
        <taxon>Eukaryota</taxon>
        <taxon>Viridiplantae</taxon>
        <taxon>Streptophyta</taxon>
        <taxon>Embryophyta</taxon>
        <taxon>Tracheophyta</taxon>
        <taxon>Spermatophyta</taxon>
        <taxon>Magnoliopsida</taxon>
        <taxon>Liliopsida</taxon>
        <taxon>Poales</taxon>
        <taxon>Poaceae</taxon>
        <taxon>PACMAD clade</taxon>
        <taxon>Arundinoideae</taxon>
        <taxon>Arundineae</taxon>
        <taxon>Arundo</taxon>
    </lineage>
</organism>
<dbReference type="AlphaFoldDB" id="A0A0A9FDC8"/>
<name>A0A0A9FDC8_ARUDO</name>
<evidence type="ECO:0000256" key="1">
    <source>
        <dbReference type="SAM" id="MobiDB-lite"/>
    </source>
</evidence>
<feature type="region of interest" description="Disordered" evidence="1">
    <location>
        <begin position="1"/>
        <end position="39"/>
    </location>
</feature>
<sequence>MRAGTAVDAEGGQAEQRRRRRARGKARRRPRRRCPICAPSLPGPATVEAASLLVPSSTASESPVMPILHS</sequence>
<reference evidence="2" key="2">
    <citation type="journal article" date="2015" name="Data Brief">
        <title>Shoot transcriptome of the giant reed, Arundo donax.</title>
        <authorList>
            <person name="Barrero R.A."/>
            <person name="Guerrero F.D."/>
            <person name="Moolhuijzen P."/>
            <person name="Goolsby J.A."/>
            <person name="Tidwell J."/>
            <person name="Bellgard S.E."/>
            <person name="Bellgard M.I."/>
        </authorList>
    </citation>
    <scope>NUCLEOTIDE SEQUENCE</scope>
    <source>
        <tissue evidence="2">Shoot tissue taken approximately 20 cm above the soil surface</tissue>
    </source>
</reference>
<feature type="compositionally biased region" description="Basic residues" evidence="1">
    <location>
        <begin position="17"/>
        <end position="34"/>
    </location>
</feature>
<protein>
    <submittedName>
        <fullName evidence="2">Uncharacterized protein</fullName>
    </submittedName>
</protein>
<evidence type="ECO:0000313" key="2">
    <source>
        <dbReference type="EMBL" id="JAE08101.1"/>
    </source>
</evidence>